<dbReference type="AlphaFoldDB" id="A0A1J6JDH3"/>
<feature type="region of interest" description="Disordered" evidence="1">
    <location>
        <begin position="75"/>
        <end position="113"/>
    </location>
</feature>
<feature type="region of interest" description="Disordered" evidence="1">
    <location>
        <begin position="1"/>
        <end position="48"/>
    </location>
</feature>
<comment type="caution">
    <text evidence="2">The sequence shown here is derived from an EMBL/GenBank/DDBJ whole genome shotgun (WGS) entry which is preliminary data.</text>
</comment>
<organism evidence="2 3">
    <name type="scientific">Nicotiana attenuata</name>
    <name type="common">Coyote tobacco</name>
    <dbReference type="NCBI Taxonomy" id="49451"/>
    <lineage>
        <taxon>Eukaryota</taxon>
        <taxon>Viridiplantae</taxon>
        <taxon>Streptophyta</taxon>
        <taxon>Embryophyta</taxon>
        <taxon>Tracheophyta</taxon>
        <taxon>Spermatophyta</taxon>
        <taxon>Magnoliopsida</taxon>
        <taxon>eudicotyledons</taxon>
        <taxon>Gunneridae</taxon>
        <taxon>Pentapetalae</taxon>
        <taxon>asterids</taxon>
        <taxon>lamiids</taxon>
        <taxon>Solanales</taxon>
        <taxon>Solanaceae</taxon>
        <taxon>Nicotianoideae</taxon>
        <taxon>Nicotianeae</taxon>
        <taxon>Nicotiana</taxon>
    </lineage>
</organism>
<accession>A0A1J6JDH3</accession>
<feature type="compositionally biased region" description="Basic and acidic residues" evidence="1">
    <location>
        <begin position="1"/>
        <end position="19"/>
    </location>
</feature>
<dbReference type="EMBL" id="MJEQ01037183">
    <property type="protein sequence ID" value="OIT07719.1"/>
    <property type="molecule type" value="Genomic_DNA"/>
</dbReference>
<dbReference type="Gramene" id="OIT07719">
    <property type="protein sequence ID" value="OIT07719"/>
    <property type="gene ID" value="A4A49_30483"/>
</dbReference>
<gene>
    <name evidence="2" type="ORF">A4A49_30483</name>
</gene>
<protein>
    <submittedName>
        <fullName evidence="2">Uncharacterized protein</fullName>
    </submittedName>
</protein>
<sequence>MESSSKESSGEKCTGHLKDGPLPLSSKHCGKELHESSMSPSSLSSESEECSGVKCKGYLKDGLWDFLSSLIKESKGEKRSKHLKDGQFPSSSKQCDKELHESSSSGQYDGKQEFDGHSHLSLSAKSDVYWSLSDEEVRCLLKSLSEQDETIACNNFKRTAAKDIRCHLKSLSKDEVCSFLKSGNSHS</sequence>
<evidence type="ECO:0000256" key="1">
    <source>
        <dbReference type="SAM" id="MobiDB-lite"/>
    </source>
</evidence>
<dbReference type="Proteomes" id="UP000187609">
    <property type="component" value="Unassembled WGS sequence"/>
</dbReference>
<proteinExistence type="predicted"/>
<name>A0A1J6JDH3_NICAT</name>
<feature type="compositionally biased region" description="Low complexity" evidence="1">
    <location>
        <begin position="36"/>
        <end position="45"/>
    </location>
</feature>
<evidence type="ECO:0000313" key="3">
    <source>
        <dbReference type="Proteomes" id="UP000187609"/>
    </source>
</evidence>
<evidence type="ECO:0000313" key="2">
    <source>
        <dbReference type="EMBL" id="OIT07719.1"/>
    </source>
</evidence>
<keyword evidence="3" id="KW-1185">Reference proteome</keyword>
<dbReference type="SMR" id="A0A1J6JDH3"/>
<reference evidence="2" key="1">
    <citation type="submission" date="2016-11" db="EMBL/GenBank/DDBJ databases">
        <title>The genome of Nicotiana attenuata.</title>
        <authorList>
            <person name="Xu S."/>
            <person name="Brockmoeller T."/>
            <person name="Gaquerel E."/>
            <person name="Navarro A."/>
            <person name="Kuhl H."/>
            <person name="Gase K."/>
            <person name="Ling Z."/>
            <person name="Zhou W."/>
            <person name="Kreitzer C."/>
            <person name="Stanke M."/>
            <person name="Tang H."/>
            <person name="Lyons E."/>
            <person name="Pandey P."/>
            <person name="Pandey S.P."/>
            <person name="Timmermann B."/>
            <person name="Baldwin I.T."/>
        </authorList>
    </citation>
    <scope>NUCLEOTIDE SEQUENCE [LARGE SCALE GENOMIC DNA]</scope>
    <source>
        <strain evidence="2">UT</strain>
    </source>
</reference>